<gene>
    <name evidence="2" type="ORF">EMH_0056350</name>
</gene>
<evidence type="ECO:0008006" key="4">
    <source>
        <dbReference type="Google" id="ProtNLM"/>
    </source>
</evidence>
<keyword evidence="3" id="KW-1185">Reference proteome</keyword>
<dbReference type="Proteomes" id="UP000030744">
    <property type="component" value="Unassembled WGS sequence"/>
</dbReference>
<accession>U6KE64</accession>
<dbReference type="VEuPathDB" id="ToxoDB:EMH_0056350"/>
<protein>
    <recommendedName>
        <fullName evidence="4">Transmembrane protein</fullName>
    </recommendedName>
</protein>
<sequence>MGFEKRRTFILCLALVFGVGLQTLWSAAGLEAFSSAPAPFGVRNPFFDVSENIIEEQDTQKTPREVQGAHKGRVWRKLAVLVALGISVAVAFQFHRRALGSLFKPREGSASTPKDDSRSDERLEKVRGLVATASMIAEAIDSPEATEQMDRLQEDLAKADMLQREGGNAEEVEAYLIDAIDCVQALHGQVIEGADEIVEQSKVVSLSPLLDAKEPNPIAEMQSLESFHETAVRPYLKSLSSVYKISEALSSSAKAVHGELTKTDAAAQDDDLRQLQSTAARISSLFSTVEVQKHVEQLAKGLVSGSANGLKVTMLAEREAKRFRFQVGIDIARLHLNQSRIALENTPDSAKEDASWKEKAAILSSVEEELQDISGKVSELLEPAKRLRTSHSLRDMLAVCSESQDTEDEVSADLDRIVGMLSEFEPKTEELGEESKQAMNEAVEKYRQFVAGKHEVTKNACEDVERRVEGVIIKGKLPSATAMQRQHARVAEHVRSKMNQAMELSDEEMRYAESALLELQTVDKLSTAAQALEGLKVIGNSIIHQKEESLLELLNVHLISILQQDIVYIAKEEDAIVSDPRYLDVNQEKMQALHSNFRAALEEAESSGTIQEMAEAAAAMRAYYTQIKGLFC</sequence>
<dbReference type="GeneID" id="60404111"/>
<keyword evidence="1" id="KW-1133">Transmembrane helix</keyword>
<reference evidence="2" key="1">
    <citation type="submission" date="2013-10" db="EMBL/GenBank/DDBJ databases">
        <title>Genomic analysis of the causative agents of coccidiosis in chickens.</title>
        <authorList>
            <person name="Reid A.J."/>
            <person name="Blake D."/>
            <person name="Billington K."/>
            <person name="Browne H."/>
            <person name="Dunn M."/>
            <person name="Hung S."/>
            <person name="Kawahara F."/>
            <person name="Miranda-Saavedra D."/>
            <person name="Mourier T."/>
            <person name="Nagra H."/>
            <person name="Otto T.D."/>
            <person name="Rawlings N."/>
            <person name="Sanchez A."/>
            <person name="Sanders M."/>
            <person name="Subramaniam C."/>
            <person name="Tay Y."/>
            <person name="Dear P."/>
            <person name="Doerig C."/>
            <person name="Gruber A."/>
            <person name="Parkinson J."/>
            <person name="Shirley M."/>
            <person name="Wan K.L."/>
            <person name="Berriman M."/>
            <person name="Tomley F."/>
            <person name="Pain A."/>
        </authorList>
    </citation>
    <scope>NUCLEOTIDE SEQUENCE [LARGE SCALE GENOMIC DNA]</scope>
    <source>
        <strain evidence="2">Houghton</strain>
    </source>
</reference>
<feature type="transmembrane region" description="Helical" evidence="1">
    <location>
        <begin position="74"/>
        <end position="94"/>
    </location>
</feature>
<name>U6KE64_9EIME</name>
<dbReference type="RefSeq" id="XP_037878528.1">
    <property type="nucleotide sequence ID" value="XM_038022674.1"/>
</dbReference>
<keyword evidence="1" id="KW-0812">Transmembrane</keyword>
<dbReference type="OrthoDB" id="347431at2759"/>
<keyword evidence="1" id="KW-0472">Membrane</keyword>
<evidence type="ECO:0000256" key="1">
    <source>
        <dbReference type="SAM" id="Phobius"/>
    </source>
</evidence>
<proteinExistence type="predicted"/>
<dbReference type="AlphaFoldDB" id="U6KE64"/>
<reference evidence="2" key="2">
    <citation type="submission" date="2013-10" db="EMBL/GenBank/DDBJ databases">
        <authorList>
            <person name="Aslett M."/>
        </authorList>
    </citation>
    <scope>NUCLEOTIDE SEQUENCE [LARGE SCALE GENOMIC DNA]</scope>
    <source>
        <strain evidence="2">Houghton</strain>
    </source>
</reference>
<dbReference type="EMBL" id="HG735654">
    <property type="protein sequence ID" value="CDJ36239.1"/>
    <property type="molecule type" value="Genomic_DNA"/>
</dbReference>
<evidence type="ECO:0000313" key="2">
    <source>
        <dbReference type="EMBL" id="CDJ36239.1"/>
    </source>
</evidence>
<organism evidence="2 3">
    <name type="scientific">Eimeria mitis</name>
    <dbReference type="NCBI Taxonomy" id="44415"/>
    <lineage>
        <taxon>Eukaryota</taxon>
        <taxon>Sar</taxon>
        <taxon>Alveolata</taxon>
        <taxon>Apicomplexa</taxon>
        <taxon>Conoidasida</taxon>
        <taxon>Coccidia</taxon>
        <taxon>Eucoccidiorida</taxon>
        <taxon>Eimeriorina</taxon>
        <taxon>Eimeriidae</taxon>
        <taxon>Eimeria</taxon>
    </lineage>
</organism>
<evidence type="ECO:0000313" key="3">
    <source>
        <dbReference type="Proteomes" id="UP000030744"/>
    </source>
</evidence>